<reference evidence="1 2" key="1">
    <citation type="submission" date="2015-11" db="EMBL/GenBank/DDBJ databases">
        <title>Solirubrum puertoriconensis gen. nov. an environmental bacteria isolated in Puerto Rico.</title>
        <authorList>
            <person name="Cuebas-Irizarry M.F."/>
            <person name="Montalvo-Rodriguez R."/>
        </authorList>
    </citation>
    <scope>NUCLEOTIDE SEQUENCE [LARGE SCALE GENOMIC DNA]</scope>
    <source>
        <strain evidence="1 2">MC1A</strain>
    </source>
</reference>
<accession>A0A9X0HL82</accession>
<protein>
    <submittedName>
        <fullName evidence="1">Uncharacterized protein</fullName>
    </submittedName>
</protein>
<keyword evidence="2" id="KW-1185">Reference proteome</keyword>
<organism evidence="1 2">
    <name type="scientific">Solirubrum puertoriconensis</name>
    <dbReference type="NCBI Taxonomy" id="1751427"/>
    <lineage>
        <taxon>Bacteria</taxon>
        <taxon>Pseudomonadati</taxon>
        <taxon>Bacteroidota</taxon>
        <taxon>Cytophagia</taxon>
        <taxon>Cytophagales</taxon>
    </lineage>
</organism>
<comment type="caution">
    <text evidence="1">The sequence shown here is derived from an EMBL/GenBank/DDBJ whole genome shotgun (WGS) entry which is preliminary data.</text>
</comment>
<sequence length="73" mass="8246">MRRRYNFRAASATATANATFCEVRQQLDLKERPIEIKALLLSAKCSGCSSLMRKNRTELNQAQPLGRYLLLGT</sequence>
<dbReference type="Proteomes" id="UP000054223">
    <property type="component" value="Unassembled WGS sequence"/>
</dbReference>
<dbReference type="EMBL" id="LNAL01000006">
    <property type="protein sequence ID" value="KUG08045.1"/>
    <property type="molecule type" value="Genomic_DNA"/>
</dbReference>
<proteinExistence type="predicted"/>
<evidence type="ECO:0000313" key="1">
    <source>
        <dbReference type="EMBL" id="KUG08045.1"/>
    </source>
</evidence>
<name>A0A9X0HL82_SOLP1</name>
<gene>
    <name evidence="1" type="ORF">ASU33_07520</name>
</gene>
<evidence type="ECO:0000313" key="2">
    <source>
        <dbReference type="Proteomes" id="UP000054223"/>
    </source>
</evidence>
<dbReference type="AlphaFoldDB" id="A0A9X0HL82"/>